<evidence type="ECO:0000313" key="7">
    <source>
        <dbReference type="EMBL" id="CAE7240546.1"/>
    </source>
</evidence>
<gene>
    <name evidence="7" type="primary">PHPT1</name>
    <name evidence="7" type="ORF">SPIL2461_LOCUS4115</name>
</gene>
<dbReference type="GO" id="GO:0030154">
    <property type="term" value="P:cell differentiation"/>
    <property type="evidence" value="ECO:0007669"/>
    <property type="project" value="UniProtKB-KW"/>
</dbReference>
<proteinExistence type="inferred from homology"/>
<dbReference type="OrthoDB" id="10249612at2759"/>
<dbReference type="Gene3D" id="3.50.20.20">
    <property type="entry name" value="Janus/Ocnus"/>
    <property type="match status" value="1"/>
</dbReference>
<comment type="similarity">
    <text evidence="2">Belongs to the janus family.</text>
</comment>
<protein>
    <submittedName>
        <fullName evidence="7">PHPT1 protein</fullName>
    </submittedName>
</protein>
<dbReference type="Pfam" id="PF05005">
    <property type="entry name" value="Ocnus"/>
    <property type="match status" value="1"/>
</dbReference>
<reference evidence="7" key="1">
    <citation type="submission" date="2021-02" db="EMBL/GenBank/DDBJ databases">
        <authorList>
            <person name="Dougan E. K."/>
            <person name="Rhodes N."/>
            <person name="Thang M."/>
            <person name="Chan C."/>
        </authorList>
    </citation>
    <scope>NUCLEOTIDE SEQUENCE</scope>
</reference>
<comment type="caution">
    <text evidence="7">The sequence shown here is derived from an EMBL/GenBank/DDBJ whole genome shotgun (WGS) entry which is preliminary data.</text>
</comment>
<dbReference type="GO" id="GO:0007548">
    <property type="term" value="P:sex differentiation"/>
    <property type="evidence" value="ECO:0007669"/>
    <property type="project" value="UniProtKB-KW"/>
</dbReference>
<evidence type="ECO:0000256" key="5">
    <source>
        <dbReference type="PIRSR" id="PIRSR607702-1"/>
    </source>
</evidence>
<dbReference type="InterPro" id="IPR038596">
    <property type="entry name" value="Janus_sf"/>
</dbReference>
<dbReference type="PANTHER" id="PTHR12258:SF5">
    <property type="entry name" value="BCDNA.GH02250-RELATED"/>
    <property type="match status" value="1"/>
</dbReference>
<dbReference type="Proteomes" id="UP000649617">
    <property type="component" value="Unassembled WGS sequence"/>
</dbReference>
<name>A0A812L8B0_SYMPI</name>
<dbReference type="AlphaFoldDB" id="A0A812L8B0"/>
<sequence length="187" mass="20182">LVTPRTLNFAIGTVPLLATLPPQAFSQTSRCTANAVECSSGGKTTNAEDQRRAKELREQAGLSDISASAEALEQIPGVIIDEGTFKYVLLRVTAASGEQKYLVRGTLGAAYHKDVAIPYVRAYLQEGFGVEVLGGGRILHDVPRGFLKIYGFSYGFPWADGAGHQISAEVCKDFLSGYEVDWSDEGY</sequence>
<feature type="non-terminal residue" evidence="7">
    <location>
        <position position="187"/>
    </location>
</feature>
<dbReference type="SUPFAM" id="SSF143724">
    <property type="entry name" value="PHP14-like"/>
    <property type="match status" value="1"/>
</dbReference>
<evidence type="ECO:0000313" key="8">
    <source>
        <dbReference type="Proteomes" id="UP000649617"/>
    </source>
</evidence>
<evidence type="ECO:0000256" key="1">
    <source>
        <dbReference type="ARBA" id="ARBA00002508"/>
    </source>
</evidence>
<dbReference type="GO" id="GO:0101006">
    <property type="term" value="F:protein histidine phosphatase activity"/>
    <property type="evidence" value="ECO:0007669"/>
    <property type="project" value="TreeGrafter"/>
</dbReference>
<dbReference type="PANTHER" id="PTHR12258">
    <property type="entry name" value="JANUS-A/JANUS-B"/>
    <property type="match status" value="1"/>
</dbReference>
<dbReference type="GO" id="GO:0005829">
    <property type="term" value="C:cytosol"/>
    <property type="evidence" value="ECO:0007669"/>
    <property type="project" value="TreeGrafter"/>
</dbReference>
<keyword evidence="4" id="KW-0726">Sexual differentiation</keyword>
<evidence type="ECO:0000256" key="3">
    <source>
        <dbReference type="ARBA" id="ARBA00022782"/>
    </source>
</evidence>
<keyword evidence="3" id="KW-0221">Differentiation</keyword>
<keyword evidence="8" id="KW-1185">Reference proteome</keyword>
<evidence type="ECO:0000256" key="2">
    <source>
        <dbReference type="ARBA" id="ARBA00010971"/>
    </source>
</evidence>
<dbReference type="EMBL" id="CAJNIZ010005291">
    <property type="protein sequence ID" value="CAE7240546.1"/>
    <property type="molecule type" value="Genomic_DNA"/>
</dbReference>
<feature type="active site" description="Proton acceptor" evidence="5">
    <location>
        <position position="112"/>
    </location>
</feature>
<comment type="function">
    <text evidence="1">JanA and janB regulate somatic sex differentiation.</text>
</comment>
<evidence type="ECO:0000256" key="6">
    <source>
        <dbReference type="PIRSR" id="PIRSR607702-2"/>
    </source>
</evidence>
<organism evidence="7 8">
    <name type="scientific">Symbiodinium pilosum</name>
    <name type="common">Dinoflagellate</name>
    <dbReference type="NCBI Taxonomy" id="2952"/>
    <lineage>
        <taxon>Eukaryota</taxon>
        <taxon>Sar</taxon>
        <taxon>Alveolata</taxon>
        <taxon>Dinophyceae</taxon>
        <taxon>Suessiales</taxon>
        <taxon>Symbiodiniaceae</taxon>
        <taxon>Symbiodinium</taxon>
    </lineage>
</organism>
<accession>A0A812L8B0</accession>
<evidence type="ECO:0000256" key="4">
    <source>
        <dbReference type="ARBA" id="ARBA00022928"/>
    </source>
</evidence>
<dbReference type="InterPro" id="IPR007702">
    <property type="entry name" value="Janus"/>
</dbReference>
<feature type="binding site" evidence="6">
    <location>
        <position position="86"/>
    </location>
    <ligand>
        <name>substrate</name>
    </ligand>
</feature>